<dbReference type="SUPFAM" id="SSF51556">
    <property type="entry name" value="Metallo-dependent hydrolases"/>
    <property type="match status" value="1"/>
</dbReference>
<dbReference type="Gene3D" id="3.20.20.140">
    <property type="entry name" value="Metal-dependent hydrolases"/>
    <property type="match status" value="1"/>
</dbReference>
<dbReference type="OrthoDB" id="9787654at2"/>
<dbReference type="Proteomes" id="UP000018766">
    <property type="component" value="Unassembled WGS sequence"/>
</dbReference>
<evidence type="ECO:0000256" key="1">
    <source>
        <dbReference type="ARBA" id="ARBA00038310"/>
    </source>
</evidence>
<dbReference type="InterPro" id="IPR006680">
    <property type="entry name" value="Amidohydro-rel"/>
</dbReference>
<evidence type="ECO:0000313" key="3">
    <source>
        <dbReference type="EMBL" id="ETD68033.1"/>
    </source>
</evidence>
<feature type="domain" description="Amidohydrolase-related" evidence="2">
    <location>
        <begin position="151"/>
        <end position="301"/>
    </location>
</feature>
<evidence type="ECO:0000313" key="4">
    <source>
        <dbReference type="Proteomes" id="UP000018766"/>
    </source>
</evidence>
<dbReference type="PANTHER" id="PTHR43569">
    <property type="entry name" value="AMIDOHYDROLASE"/>
    <property type="match status" value="1"/>
</dbReference>
<dbReference type="PANTHER" id="PTHR43569:SF1">
    <property type="entry name" value="BLL3371 PROTEIN"/>
    <property type="match status" value="1"/>
</dbReference>
<proteinExistence type="inferred from homology"/>
<dbReference type="InterPro" id="IPR052350">
    <property type="entry name" value="Metallo-dep_Lactonases"/>
</dbReference>
<evidence type="ECO:0000259" key="2">
    <source>
        <dbReference type="Pfam" id="PF04909"/>
    </source>
</evidence>
<dbReference type="InterPro" id="IPR032466">
    <property type="entry name" value="Metal_Hydrolase"/>
</dbReference>
<dbReference type="Pfam" id="PF04909">
    <property type="entry name" value="Amidohydro_2"/>
    <property type="match status" value="1"/>
</dbReference>
<comment type="similarity">
    <text evidence="1">Belongs to the metallo-dependent hydrolases superfamily.</text>
</comment>
<sequence>MNLSTIMEIPKFDAHMHIWNISQKKNPWLMEESVIPFRYGDYTKIRKNYLLNDYQKDFKKHNIFGTAFVETEWIEDDAKGEIEFVISNNQDNFIRAILCQSRLEVNFREQINIIKQYSLVKGIRQKPKVIPFEDYYSTLPESKTMLTTDFLNGLEILDQYDLIFEVQTAWWHLPELIEVKQRFPNLKIVINHAGMPGSREDAIVQKWYESLKRISHLNNVFMKISGFGEFQKWDYQRNQVIYQSLTELFDSKKLLFGTNFPVDSIVVDANYLMDGFYKGLSHLNILDLENIFYKNAVTLYKV</sequence>
<dbReference type="AlphaFoldDB" id="V8FWF9"/>
<reference evidence="3 4" key="1">
    <citation type="submission" date="2013-11" db="EMBL/GenBank/DDBJ databases">
        <title>Genomic analysis of Pelistega sp. HM-7.</title>
        <authorList>
            <person name="Kumbhare S.V."/>
            <person name="Shetty S.A."/>
            <person name="Sharma O."/>
            <person name="Dhotre D.P."/>
        </authorList>
    </citation>
    <scope>NUCLEOTIDE SEQUENCE [LARGE SCALE GENOMIC DNA]</scope>
    <source>
        <strain evidence="3 4">HM-7</strain>
    </source>
</reference>
<comment type="caution">
    <text evidence="3">The sequence shown here is derived from an EMBL/GenBank/DDBJ whole genome shotgun (WGS) entry which is preliminary data.</text>
</comment>
<organism evidence="3 4">
    <name type="scientific">Pelistega indica</name>
    <dbReference type="NCBI Taxonomy" id="1414851"/>
    <lineage>
        <taxon>Bacteria</taxon>
        <taxon>Pseudomonadati</taxon>
        <taxon>Pseudomonadota</taxon>
        <taxon>Betaproteobacteria</taxon>
        <taxon>Burkholderiales</taxon>
        <taxon>Alcaligenaceae</taxon>
        <taxon>Pelistega</taxon>
    </lineage>
</organism>
<dbReference type="RefSeq" id="WP_023952530.1">
    <property type="nucleotide sequence ID" value="NZ_AYSV01000111.1"/>
</dbReference>
<keyword evidence="4" id="KW-1185">Reference proteome</keyword>
<gene>
    <name evidence="3" type="ORF">V757_10600</name>
</gene>
<accession>V8FWF9</accession>
<name>V8FWF9_9BURK</name>
<protein>
    <recommendedName>
        <fullName evidence="2">Amidohydrolase-related domain-containing protein</fullName>
    </recommendedName>
</protein>
<dbReference type="EMBL" id="AYSV01000111">
    <property type="protein sequence ID" value="ETD68033.1"/>
    <property type="molecule type" value="Genomic_DNA"/>
</dbReference>
<dbReference type="GO" id="GO:0016787">
    <property type="term" value="F:hydrolase activity"/>
    <property type="evidence" value="ECO:0007669"/>
    <property type="project" value="InterPro"/>
</dbReference>